<name>E0UNR0_GLOV7</name>
<geneLocation type="plasmid" evidence="2 3">
    <name>Cy782203</name>
</geneLocation>
<dbReference type="Pfam" id="PF20538">
    <property type="entry name" value="DUF6753"/>
    <property type="match status" value="1"/>
</dbReference>
<dbReference type="HOGENOM" id="CLU_077634_0_0_3"/>
<dbReference type="EMBL" id="CP002201">
    <property type="protein sequence ID" value="ADN18590.1"/>
    <property type="molecule type" value="Genomic_DNA"/>
</dbReference>
<dbReference type="InterPro" id="IPR046641">
    <property type="entry name" value="DUF6753"/>
</dbReference>
<gene>
    <name evidence="2" type="ordered locus">Cyan7822_6952</name>
</gene>
<dbReference type="OrthoDB" id="462431at2"/>
<dbReference type="Proteomes" id="UP000008206">
    <property type="component" value="Plasmid Cy782203"/>
</dbReference>
<keyword evidence="1" id="KW-0472">Membrane</keyword>
<keyword evidence="2" id="KW-0614">Plasmid</keyword>
<evidence type="ECO:0000313" key="2">
    <source>
        <dbReference type="EMBL" id="ADN18590.1"/>
    </source>
</evidence>
<protein>
    <submittedName>
        <fullName evidence="2">Uncharacterized protein</fullName>
    </submittedName>
</protein>
<feature type="transmembrane region" description="Helical" evidence="1">
    <location>
        <begin position="131"/>
        <end position="153"/>
    </location>
</feature>
<dbReference type="KEGG" id="cyj:Cyan7822_6952"/>
<accession>E0UNR0</accession>
<sequence>MTAIAIKPNTFPTDEQFEELWEELDGETKSLLVQVLDDKDTIFRAKVLNLVVKHGLNANDPLFLVLIAVGSLQVMLEEAPAALELTIEDMRKHQQKTSVDAVASTQKLIAASVKELIGKTEALQLKRPSKVLIPGLALFAAVFGFGFISGIGATVSVNQLASSGVKIATLDEAITLAWAQSKDGKFARQLYEWNKAYLDSGRCMAEMDKLGVKLSLGGSQIKSGFCALWVVPPGQRKYQ</sequence>
<proteinExistence type="predicted"/>
<evidence type="ECO:0000256" key="1">
    <source>
        <dbReference type="SAM" id="Phobius"/>
    </source>
</evidence>
<dbReference type="RefSeq" id="WP_013325713.1">
    <property type="nucleotide sequence ID" value="NC_014502.1"/>
</dbReference>
<reference evidence="3" key="1">
    <citation type="journal article" date="2011" name="MBio">
        <title>Novel metabolic attributes of the genus Cyanothece, comprising a group of unicellular nitrogen-fixing Cyanobacteria.</title>
        <authorList>
            <person name="Bandyopadhyay A."/>
            <person name="Elvitigala T."/>
            <person name="Welsh E."/>
            <person name="Stockel J."/>
            <person name="Liberton M."/>
            <person name="Min H."/>
            <person name="Sherman L.A."/>
            <person name="Pakrasi H.B."/>
        </authorList>
    </citation>
    <scope>NUCLEOTIDE SEQUENCE [LARGE SCALE GENOMIC DNA]</scope>
    <source>
        <strain evidence="3">PCC 7822</strain>
        <plasmid evidence="3">Cy782203</plasmid>
    </source>
</reference>
<keyword evidence="1" id="KW-1133">Transmembrane helix</keyword>
<organism evidence="2 3">
    <name type="scientific">Gloeothece verrucosa (strain PCC 7822)</name>
    <name type="common">Cyanothece sp. (strain PCC 7822)</name>
    <dbReference type="NCBI Taxonomy" id="497965"/>
    <lineage>
        <taxon>Bacteria</taxon>
        <taxon>Bacillati</taxon>
        <taxon>Cyanobacteriota</taxon>
        <taxon>Cyanophyceae</taxon>
        <taxon>Oscillatoriophycideae</taxon>
        <taxon>Chroococcales</taxon>
        <taxon>Aphanothecaceae</taxon>
        <taxon>Gloeothece</taxon>
        <taxon>Gloeothece verrucosa</taxon>
    </lineage>
</organism>
<keyword evidence="1" id="KW-0812">Transmembrane</keyword>
<evidence type="ECO:0000313" key="3">
    <source>
        <dbReference type="Proteomes" id="UP000008206"/>
    </source>
</evidence>
<keyword evidence="3" id="KW-1185">Reference proteome</keyword>
<dbReference type="AlphaFoldDB" id="E0UNR0"/>